<dbReference type="InterPro" id="IPR013083">
    <property type="entry name" value="Znf_RING/FYVE/PHD"/>
</dbReference>
<dbReference type="CDD" id="cd16650">
    <property type="entry name" value="SP-RING_PIAS-like"/>
    <property type="match status" value="1"/>
</dbReference>
<keyword evidence="1" id="KW-0479">Metal-binding</keyword>
<dbReference type="GO" id="GO:0061665">
    <property type="term" value="F:SUMO ligase activity"/>
    <property type="evidence" value="ECO:0007669"/>
    <property type="project" value="TreeGrafter"/>
</dbReference>
<dbReference type="InterPro" id="IPR004181">
    <property type="entry name" value="Znf_MIZ"/>
</dbReference>
<dbReference type="GO" id="GO:0000785">
    <property type="term" value="C:chromatin"/>
    <property type="evidence" value="ECO:0007669"/>
    <property type="project" value="TreeGrafter"/>
</dbReference>
<sequence>MSYNVVASLRPEHLPDYVQPVGGYSDSDIVEGESRISLNCPISFTRIKTPVKGCSCKHFQCFDFDNFVEINCKRPSWRCPHCNQYVCYTDIRLDRNMIEILEKVGDNIKEVIVHADGSLKEEVLMESGHKAHNYEKEQDEYSTYSPDNVVDTCETEDRKPFQVSFPTKADFRAGVNIPVLADPAFLNLKAEGHNQFLAPKHIHRTPAVIQALPDNSVTNFDSLITTSAASVYPHNAILSDAERQQLFSRLPLNIPRVSAVATQVLFIN</sequence>
<dbReference type="AlphaFoldDB" id="A0A2K3L2L9"/>
<dbReference type="PANTHER" id="PTHR10782">
    <property type="entry name" value="ZINC FINGER MIZ DOMAIN-CONTAINING PROTEIN"/>
    <property type="match status" value="1"/>
</dbReference>
<dbReference type="EMBL" id="ASHM01025100">
    <property type="protein sequence ID" value="PNX72783.1"/>
    <property type="molecule type" value="Genomic_DNA"/>
</dbReference>
<reference evidence="6 7" key="1">
    <citation type="journal article" date="2014" name="Am. J. Bot.">
        <title>Genome assembly and annotation for red clover (Trifolium pratense; Fabaceae).</title>
        <authorList>
            <person name="Istvanek J."/>
            <person name="Jaros M."/>
            <person name="Krenek A."/>
            <person name="Repkova J."/>
        </authorList>
    </citation>
    <scope>NUCLEOTIDE SEQUENCE [LARGE SCALE GENOMIC DNA]</scope>
    <source>
        <strain evidence="7">cv. Tatra</strain>
        <tissue evidence="6">Young leaves</tissue>
    </source>
</reference>
<name>A0A2K3L2L9_TRIPR</name>
<protein>
    <submittedName>
        <fullName evidence="6">E3 sumo-protein ligase pli1-like protein</fullName>
    </submittedName>
</protein>
<keyword evidence="6" id="KW-0436">Ligase</keyword>
<evidence type="ECO:0000256" key="2">
    <source>
        <dbReference type="ARBA" id="ARBA00022771"/>
    </source>
</evidence>
<evidence type="ECO:0000256" key="4">
    <source>
        <dbReference type="PROSITE-ProRule" id="PRU00452"/>
    </source>
</evidence>
<accession>A0A2K3L2L9</accession>
<evidence type="ECO:0000256" key="3">
    <source>
        <dbReference type="ARBA" id="ARBA00022833"/>
    </source>
</evidence>
<comment type="caution">
    <text evidence="6">The sequence shown here is derived from an EMBL/GenBank/DDBJ whole genome shotgun (WGS) entry which is preliminary data.</text>
</comment>
<dbReference type="PANTHER" id="PTHR10782:SF4">
    <property type="entry name" value="TONALLI, ISOFORM E"/>
    <property type="match status" value="1"/>
</dbReference>
<gene>
    <name evidence="6" type="ORF">L195_g028679</name>
</gene>
<dbReference type="STRING" id="57577.A0A2K3L2L9"/>
<dbReference type="Proteomes" id="UP000236291">
    <property type="component" value="Unassembled WGS sequence"/>
</dbReference>
<evidence type="ECO:0000256" key="1">
    <source>
        <dbReference type="ARBA" id="ARBA00022723"/>
    </source>
</evidence>
<dbReference type="Pfam" id="PF02891">
    <property type="entry name" value="zf-MIZ"/>
    <property type="match status" value="1"/>
</dbReference>
<dbReference type="PROSITE" id="PS51044">
    <property type="entry name" value="ZF_SP_RING"/>
    <property type="match status" value="1"/>
</dbReference>
<reference evidence="6 7" key="2">
    <citation type="journal article" date="2017" name="Front. Plant Sci.">
        <title>Gene Classification and Mining of Molecular Markers Useful in Red Clover (Trifolium pratense) Breeding.</title>
        <authorList>
            <person name="Istvanek J."/>
            <person name="Dluhosova J."/>
            <person name="Dluhos P."/>
            <person name="Patkova L."/>
            <person name="Nedelnik J."/>
            <person name="Repkova J."/>
        </authorList>
    </citation>
    <scope>NUCLEOTIDE SEQUENCE [LARGE SCALE GENOMIC DNA]</scope>
    <source>
        <strain evidence="7">cv. Tatra</strain>
        <tissue evidence="6">Young leaves</tissue>
    </source>
</reference>
<organism evidence="6 7">
    <name type="scientific">Trifolium pratense</name>
    <name type="common">Red clover</name>
    <dbReference type="NCBI Taxonomy" id="57577"/>
    <lineage>
        <taxon>Eukaryota</taxon>
        <taxon>Viridiplantae</taxon>
        <taxon>Streptophyta</taxon>
        <taxon>Embryophyta</taxon>
        <taxon>Tracheophyta</taxon>
        <taxon>Spermatophyta</taxon>
        <taxon>Magnoliopsida</taxon>
        <taxon>eudicotyledons</taxon>
        <taxon>Gunneridae</taxon>
        <taxon>Pentapetalae</taxon>
        <taxon>rosids</taxon>
        <taxon>fabids</taxon>
        <taxon>Fabales</taxon>
        <taxon>Fabaceae</taxon>
        <taxon>Papilionoideae</taxon>
        <taxon>50 kb inversion clade</taxon>
        <taxon>NPAAA clade</taxon>
        <taxon>Hologalegina</taxon>
        <taxon>IRL clade</taxon>
        <taxon>Trifolieae</taxon>
        <taxon>Trifolium</taxon>
    </lineage>
</organism>
<dbReference type="GO" id="GO:0016874">
    <property type="term" value="F:ligase activity"/>
    <property type="evidence" value="ECO:0007669"/>
    <property type="project" value="UniProtKB-KW"/>
</dbReference>
<evidence type="ECO:0000313" key="7">
    <source>
        <dbReference type="Proteomes" id="UP000236291"/>
    </source>
</evidence>
<dbReference type="GO" id="GO:0008270">
    <property type="term" value="F:zinc ion binding"/>
    <property type="evidence" value="ECO:0007669"/>
    <property type="project" value="UniProtKB-KW"/>
</dbReference>
<evidence type="ECO:0000313" key="6">
    <source>
        <dbReference type="EMBL" id="PNX72783.1"/>
    </source>
</evidence>
<dbReference type="ExpressionAtlas" id="A0A2K3L2L9">
    <property type="expression patterns" value="baseline"/>
</dbReference>
<dbReference type="Gene3D" id="3.30.40.10">
    <property type="entry name" value="Zinc/RING finger domain, C3HC4 (zinc finger)"/>
    <property type="match status" value="1"/>
</dbReference>
<keyword evidence="3" id="KW-0862">Zinc</keyword>
<dbReference type="GO" id="GO:0016925">
    <property type="term" value="P:protein sumoylation"/>
    <property type="evidence" value="ECO:0007669"/>
    <property type="project" value="UniProtKB-ARBA"/>
</dbReference>
<feature type="domain" description="SP-RING-type" evidence="5">
    <location>
        <begin position="25"/>
        <end position="106"/>
    </location>
</feature>
<proteinExistence type="predicted"/>
<keyword evidence="2 4" id="KW-0863">Zinc-finger</keyword>
<evidence type="ECO:0000259" key="5">
    <source>
        <dbReference type="PROSITE" id="PS51044"/>
    </source>
</evidence>